<organism evidence="2 3">
    <name type="scientific">Mycetomoellerius zeteki</name>
    <dbReference type="NCBI Taxonomy" id="64791"/>
    <lineage>
        <taxon>Eukaryota</taxon>
        <taxon>Metazoa</taxon>
        <taxon>Ecdysozoa</taxon>
        <taxon>Arthropoda</taxon>
        <taxon>Hexapoda</taxon>
        <taxon>Insecta</taxon>
        <taxon>Pterygota</taxon>
        <taxon>Neoptera</taxon>
        <taxon>Endopterygota</taxon>
        <taxon>Hymenoptera</taxon>
        <taxon>Apocrita</taxon>
        <taxon>Aculeata</taxon>
        <taxon>Formicoidea</taxon>
        <taxon>Formicidae</taxon>
        <taxon>Myrmicinae</taxon>
        <taxon>Mycetomoellerius</taxon>
    </lineage>
</organism>
<name>A0A151XHP1_9HYME</name>
<feature type="compositionally biased region" description="Basic and acidic residues" evidence="1">
    <location>
        <begin position="350"/>
        <end position="365"/>
    </location>
</feature>
<gene>
    <name evidence="2" type="ORF">ALC60_01114</name>
</gene>
<dbReference type="EMBL" id="KQ982130">
    <property type="protein sequence ID" value="KYQ59730.1"/>
    <property type="molecule type" value="Genomic_DNA"/>
</dbReference>
<sequence length="438" mass="48805">MPRTGRGREKVAEALHHGELKMMIGGKRAASVDGGAGGRRREDVEKAQHVKDEEDRVQVRIPLKSIAGKTVRIIYGVGRHLHSAKDASASQRWSERNELTHLRNILEEASCQQKIPKSPASTWGGEKTREAEVVMPGQKVSCRNGVHEVTNVSSRPREARRGGRGKGDRRARPVYALMVEPALRFCSPHATICAFAYLCAPMTGNVPPEEPPTIPPGYHRFRSCAHRVPGYNGNRPVAANKRIGKTHRATSDICNVVECKEKLADRLLPKPFCADLAYLASRLAGGIVKDEGRYLAKGAPIEVPRGMNGNKRLIAIFARVCTLCRKRACSTHNTEKKRRLVREEEEEKVEEANREKTISSGREGERERERFVRVRKVLVDGERQQRGGETGRPSRESSPSKDSRAAFHVHFINSNLSPAENWIRLIPVIDAGLCSRIL</sequence>
<reference evidence="2 3" key="1">
    <citation type="submission" date="2015-09" db="EMBL/GenBank/DDBJ databases">
        <title>Trachymyrmex zeteki WGS genome.</title>
        <authorList>
            <person name="Nygaard S."/>
            <person name="Hu H."/>
            <person name="Boomsma J."/>
            <person name="Zhang G."/>
        </authorList>
    </citation>
    <scope>NUCLEOTIDE SEQUENCE [LARGE SCALE GENOMIC DNA]</scope>
    <source>
        <strain evidence="2">Tzet28-1</strain>
        <tissue evidence="2">Whole body</tissue>
    </source>
</reference>
<feature type="region of interest" description="Disordered" evidence="1">
    <location>
        <begin position="29"/>
        <end position="51"/>
    </location>
</feature>
<feature type="compositionally biased region" description="Basic and acidic residues" evidence="1">
    <location>
        <begin position="155"/>
        <end position="169"/>
    </location>
</feature>
<evidence type="ECO:0000256" key="1">
    <source>
        <dbReference type="SAM" id="MobiDB-lite"/>
    </source>
</evidence>
<feature type="region of interest" description="Disordered" evidence="1">
    <location>
        <begin position="335"/>
        <end position="365"/>
    </location>
</feature>
<feature type="region of interest" description="Disordered" evidence="1">
    <location>
        <begin position="150"/>
        <end position="169"/>
    </location>
</feature>
<evidence type="ECO:0000313" key="3">
    <source>
        <dbReference type="Proteomes" id="UP000075809"/>
    </source>
</evidence>
<feature type="compositionally biased region" description="Basic and acidic residues" evidence="1">
    <location>
        <begin position="392"/>
        <end position="403"/>
    </location>
</feature>
<evidence type="ECO:0000313" key="2">
    <source>
        <dbReference type="EMBL" id="KYQ59730.1"/>
    </source>
</evidence>
<accession>A0A151XHP1</accession>
<dbReference type="AlphaFoldDB" id="A0A151XHP1"/>
<feature type="region of interest" description="Disordered" evidence="1">
    <location>
        <begin position="382"/>
        <end position="403"/>
    </location>
</feature>
<proteinExistence type="predicted"/>
<keyword evidence="3" id="KW-1185">Reference proteome</keyword>
<feature type="compositionally biased region" description="Basic and acidic residues" evidence="1">
    <location>
        <begin position="39"/>
        <end position="51"/>
    </location>
</feature>
<protein>
    <submittedName>
        <fullName evidence="2">Uncharacterized protein</fullName>
    </submittedName>
</protein>
<dbReference type="Proteomes" id="UP000075809">
    <property type="component" value="Unassembled WGS sequence"/>
</dbReference>